<reference evidence="2" key="1">
    <citation type="submission" date="2021-02" db="EMBL/GenBank/DDBJ databases">
        <authorList>
            <person name="Nowell W R."/>
        </authorList>
    </citation>
    <scope>NUCLEOTIDE SEQUENCE</scope>
    <source>
        <strain evidence="2">Ploen Becks lab</strain>
    </source>
</reference>
<protein>
    <submittedName>
        <fullName evidence="2">Uncharacterized protein</fullName>
    </submittedName>
</protein>
<dbReference type="AlphaFoldDB" id="A0A813VQR3"/>
<accession>A0A813VQR3</accession>
<dbReference type="Proteomes" id="UP000663879">
    <property type="component" value="Unassembled WGS sequence"/>
</dbReference>
<dbReference type="EMBL" id="CAJNOC010001166">
    <property type="protein sequence ID" value="CAF0841102.1"/>
    <property type="molecule type" value="Genomic_DNA"/>
</dbReference>
<proteinExistence type="predicted"/>
<feature type="region of interest" description="Disordered" evidence="1">
    <location>
        <begin position="87"/>
        <end position="115"/>
    </location>
</feature>
<gene>
    <name evidence="2" type="ORF">OXX778_LOCUS8460</name>
</gene>
<evidence type="ECO:0000313" key="3">
    <source>
        <dbReference type="Proteomes" id="UP000663879"/>
    </source>
</evidence>
<keyword evidence="3" id="KW-1185">Reference proteome</keyword>
<feature type="compositionally biased region" description="Low complexity" evidence="1">
    <location>
        <begin position="99"/>
        <end position="115"/>
    </location>
</feature>
<evidence type="ECO:0000313" key="2">
    <source>
        <dbReference type="EMBL" id="CAF0841102.1"/>
    </source>
</evidence>
<evidence type="ECO:0000256" key="1">
    <source>
        <dbReference type="SAM" id="MobiDB-lite"/>
    </source>
</evidence>
<sequence length="247" mass="28914">MDGKIWFTVMESFLKEYDESEWLRILISYIDNNLLRNFDNLESLLGDKENVLFPTSCDSSDCEKLIQDKFVEGLRFTPSYEVQNQLRSFPKPNRNDSVQKPPQQTQPKTETQPQNTQTIIHRMTNDNKDQKKNLQVEINSNGPIEKNCQNTLVKINGDFYINEIDPKSNNQILHKVVNTVVKNSKDLEPSSKQVHLNKNQVNYFLENSNFIKKESEPNHTINVNESGYRLRVSQNTKNSRFFRLLKK</sequence>
<name>A0A813VQR3_9BILA</name>
<organism evidence="2 3">
    <name type="scientific">Brachionus calyciflorus</name>
    <dbReference type="NCBI Taxonomy" id="104777"/>
    <lineage>
        <taxon>Eukaryota</taxon>
        <taxon>Metazoa</taxon>
        <taxon>Spiralia</taxon>
        <taxon>Gnathifera</taxon>
        <taxon>Rotifera</taxon>
        <taxon>Eurotatoria</taxon>
        <taxon>Monogononta</taxon>
        <taxon>Pseudotrocha</taxon>
        <taxon>Ploima</taxon>
        <taxon>Brachionidae</taxon>
        <taxon>Brachionus</taxon>
    </lineage>
</organism>
<comment type="caution">
    <text evidence="2">The sequence shown here is derived from an EMBL/GenBank/DDBJ whole genome shotgun (WGS) entry which is preliminary data.</text>
</comment>